<name>A0ABY7G7V7_MYAAR</name>
<dbReference type="EMBL" id="CP111028">
    <property type="protein sequence ID" value="WAR30505.1"/>
    <property type="molecule type" value="Genomic_DNA"/>
</dbReference>
<evidence type="ECO:0008006" key="4">
    <source>
        <dbReference type="Google" id="ProtNLM"/>
    </source>
</evidence>
<protein>
    <recommendedName>
        <fullName evidence="4">Polymerase nucleotidyl transferase domain-containing protein</fullName>
    </recommendedName>
</protein>
<dbReference type="Proteomes" id="UP001164746">
    <property type="component" value="Chromosome 17"/>
</dbReference>
<evidence type="ECO:0000313" key="3">
    <source>
        <dbReference type="Proteomes" id="UP001164746"/>
    </source>
</evidence>
<keyword evidence="3" id="KW-1185">Reference proteome</keyword>
<organism evidence="2 3">
    <name type="scientific">Mya arenaria</name>
    <name type="common">Soft-shell clam</name>
    <dbReference type="NCBI Taxonomy" id="6604"/>
    <lineage>
        <taxon>Eukaryota</taxon>
        <taxon>Metazoa</taxon>
        <taxon>Spiralia</taxon>
        <taxon>Lophotrochozoa</taxon>
        <taxon>Mollusca</taxon>
        <taxon>Bivalvia</taxon>
        <taxon>Autobranchia</taxon>
        <taxon>Heteroconchia</taxon>
        <taxon>Euheterodonta</taxon>
        <taxon>Imparidentia</taxon>
        <taxon>Neoheterodontei</taxon>
        <taxon>Myida</taxon>
        <taxon>Myoidea</taxon>
        <taxon>Myidae</taxon>
        <taxon>Mya</taxon>
    </lineage>
</organism>
<feature type="compositionally biased region" description="Polar residues" evidence="1">
    <location>
        <begin position="1"/>
        <end position="11"/>
    </location>
</feature>
<evidence type="ECO:0000256" key="1">
    <source>
        <dbReference type="SAM" id="MobiDB-lite"/>
    </source>
</evidence>
<feature type="compositionally biased region" description="Polar residues" evidence="1">
    <location>
        <begin position="24"/>
        <end position="37"/>
    </location>
</feature>
<reference evidence="2" key="1">
    <citation type="submission" date="2022-11" db="EMBL/GenBank/DDBJ databases">
        <title>Centuries of genome instability and evolution in soft-shell clam transmissible cancer (bioRxiv).</title>
        <authorList>
            <person name="Hart S.F.M."/>
            <person name="Yonemitsu M.A."/>
            <person name="Giersch R.M."/>
            <person name="Beal B.F."/>
            <person name="Arriagada G."/>
            <person name="Davis B.W."/>
            <person name="Ostrander E.A."/>
            <person name="Goff S.P."/>
            <person name="Metzger M.J."/>
        </authorList>
    </citation>
    <scope>NUCLEOTIDE SEQUENCE</scope>
    <source>
        <strain evidence="2">MELC-2E11</strain>
        <tissue evidence="2">Siphon/mantle</tissue>
    </source>
</reference>
<evidence type="ECO:0000313" key="2">
    <source>
        <dbReference type="EMBL" id="WAR30505.1"/>
    </source>
</evidence>
<feature type="region of interest" description="Disordered" evidence="1">
    <location>
        <begin position="1"/>
        <end position="69"/>
    </location>
</feature>
<sequence length="230" mass="25649">MEGNIKHSTLKNMAAPEPSRESSLKTSQPDNEYTTENLPPAQPETRPKQGQPLQETLSSDPGNDSRVVHQSGLPEDIYAVSVHVCEVMDKIGYSDAMVRYRQESYRNNDFSELNMIVTGSKGEGLSTPYESDIDFLFLMKTILCRIPGYASLQLPDINTVCIMDGEHCHPGHFWLELDHLGTVEETNIKATLFVHTNGKAYLSSQKLKEIQNQTKHTTSVSGPAVTYTCQ</sequence>
<gene>
    <name evidence="2" type="ORF">MAR_033047</name>
</gene>
<accession>A0ABY7G7V7</accession>
<feature type="compositionally biased region" description="Polar residues" evidence="1">
    <location>
        <begin position="51"/>
        <end position="62"/>
    </location>
</feature>
<proteinExistence type="predicted"/>